<reference evidence="1 2" key="1">
    <citation type="journal article" date="2019" name="J. Basic Microbiol.">
        <title>Complete genome sequence analysis of temperate Erwinia bacteriophages 49 and 59.</title>
        <authorList>
            <person name="Zlatohurska M."/>
            <person name="Gorb T."/>
            <person name="Romaniuk L."/>
            <person name="Korol N."/>
            <person name="Faidiuk Y."/>
            <person name="Kropinski A.M."/>
            <person name="Kushkina A."/>
            <person name="Tovkach F."/>
        </authorList>
    </citation>
    <scope>NUCLEOTIDE SEQUENCE [LARGE SCALE GENOMIC DNA]</scope>
</reference>
<name>A0A4Y1NQZ7_9CAUD</name>
<sequence>MATWGAMLTDSAGVPFYIDGTMPLCLISNQTYSLNIGGGTVASQPIHANDGAVRFVFVNSPDPNVYFWYAYDSISNVWSIYASGPGTFKINVYIFGYQYQTPPRWGVAIWDAQGRCVITNETKVLRGLNTIGTEGADSAGYNINTTLTGNIAVAPTMLGSVTGIIQSGGTRPFESRYYTSAYYNGSSTYIRAMMTDTVTGGVQNITYTNFKNRIITADMSKY</sequence>
<protein>
    <submittedName>
        <fullName evidence="1">Uncharacterized protein</fullName>
    </submittedName>
</protein>
<evidence type="ECO:0000313" key="2">
    <source>
        <dbReference type="Proteomes" id="UP000305361"/>
    </source>
</evidence>
<keyword evidence="2" id="KW-1185">Reference proteome</keyword>
<proteinExistence type="predicted"/>
<dbReference type="Proteomes" id="UP000305361">
    <property type="component" value="Segment"/>
</dbReference>
<accession>A0A4Y1NQZ7</accession>
<dbReference type="EMBL" id="MH443100">
    <property type="protein sequence ID" value="AXH43448.1"/>
    <property type="molecule type" value="Genomic_DNA"/>
</dbReference>
<evidence type="ECO:0000313" key="1">
    <source>
        <dbReference type="EMBL" id="AXH43448.1"/>
    </source>
</evidence>
<organism evidence="1 2">
    <name type="scientific">Erwinia phage vB_EhrS_49</name>
    <dbReference type="NCBI Taxonomy" id="2283026"/>
    <lineage>
        <taxon>Viruses</taxon>
        <taxon>Duplodnaviria</taxon>
        <taxon>Heunggongvirae</taxon>
        <taxon>Uroviricota</taxon>
        <taxon>Caudoviricetes</taxon>
        <taxon>Feofaniavirus</taxon>
        <taxon>Feofaniavirus Eho49</taxon>
    </lineage>
</organism>
<gene>
    <name evidence="1" type="ORF">MZUP3_240</name>
</gene>